<proteinExistence type="predicted"/>
<feature type="region of interest" description="Disordered" evidence="1">
    <location>
        <begin position="155"/>
        <end position="198"/>
    </location>
</feature>
<dbReference type="InterPro" id="IPR032710">
    <property type="entry name" value="NTF2-like_dom_sf"/>
</dbReference>
<comment type="caution">
    <text evidence="4">The sequence shown here is derived from an EMBL/GenBank/DDBJ whole genome shotgun (WGS) entry which is preliminary data.</text>
</comment>
<name>A0A7W7KCG2_9SPHN</name>
<dbReference type="Gene3D" id="3.10.450.50">
    <property type="match status" value="1"/>
</dbReference>
<feature type="chain" id="PRO_5031234240" description="DUF4440 domain-containing protein" evidence="2">
    <location>
        <begin position="24"/>
        <end position="198"/>
    </location>
</feature>
<dbReference type="RefSeq" id="WP_184247660.1">
    <property type="nucleotide sequence ID" value="NZ_JACHLR010000015.1"/>
</dbReference>
<dbReference type="InterPro" id="IPR027843">
    <property type="entry name" value="DUF4440"/>
</dbReference>
<gene>
    <name evidence="4" type="ORF">HNO88_003224</name>
</gene>
<evidence type="ECO:0000256" key="2">
    <source>
        <dbReference type="SAM" id="SignalP"/>
    </source>
</evidence>
<dbReference type="Proteomes" id="UP000555448">
    <property type="component" value="Unassembled WGS sequence"/>
</dbReference>
<keyword evidence="2" id="KW-0732">Signal</keyword>
<dbReference type="AlphaFoldDB" id="A0A7W7KCG2"/>
<dbReference type="SUPFAM" id="SSF54427">
    <property type="entry name" value="NTF2-like"/>
    <property type="match status" value="1"/>
</dbReference>
<evidence type="ECO:0000259" key="3">
    <source>
        <dbReference type="Pfam" id="PF14534"/>
    </source>
</evidence>
<protein>
    <recommendedName>
        <fullName evidence="3">DUF4440 domain-containing protein</fullName>
    </recommendedName>
</protein>
<sequence>MHLRTALLPLALAAGALAGPAWADSKSDFQARYDQLEKAMETREPEQVQPLVTPDYSVTDIGGRKQDLEGMLDRLSMIPVDPERREKVTIDSVELHGDTAEVLKHRERSGTREGPDGKEHTMSFVVASRDAWVQSPKGWLLKSSEAQTMTITRDGQVVRQMKQGDPMPLRGMRRGGRGPGGDGMTPPPGGPPPASDGD</sequence>
<reference evidence="4 5" key="1">
    <citation type="submission" date="2020-08" db="EMBL/GenBank/DDBJ databases">
        <title>Functional genomics of gut bacteria from endangered species of beetles.</title>
        <authorList>
            <person name="Carlos-Shanley C."/>
        </authorList>
    </citation>
    <scope>NUCLEOTIDE SEQUENCE [LARGE SCALE GENOMIC DNA]</scope>
    <source>
        <strain evidence="4 5">S00245</strain>
    </source>
</reference>
<evidence type="ECO:0000256" key="1">
    <source>
        <dbReference type="SAM" id="MobiDB-lite"/>
    </source>
</evidence>
<organism evidence="4 5">
    <name type="scientific">Novosphingobium chloroacetimidivorans</name>
    <dbReference type="NCBI Taxonomy" id="1428314"/>
    <lineage>
        <taxon>Bacteria</taxon>
        <taxon>Pseudomonadati</taxon>
        <taxon>Pseudomonadota</taxon>
        <taxon>Alphaproteobacteria</taxon>
        <taxon>Sphingomonadales</taxon>
        <taxon>Sphingomonadaceae</taxon>
        <taxon>Novosphingobium</taxon>
    </lineage>
</organism>
<accession>A0A7W7KCG2</accession>
<evidence type="ECO:0000313" key="5">
    <source>
        <dbReference type="Proteomes" id="UP000555448"/>
    </source>
</evidence>
<evidence type="ECO:0000313" key="4">
    <source>
        <dbReference type="EMBL" id="MBB4859891.1"/>
    </source>
</evidence>
<dbReference type="Pfam" id="PF14534">
    <property type="entry name" value="DUF4440"/>
    <property type="match status" value="1"/>
</dbReference>
<feature type="signal peptide" evidence="2">
    <location>
        <begin position="1"/>
        <end position="23"/>
    </location>
</feature>
<keyword evidence="5" id="KW-1185">Reference proteome</keyword>
<feature type="domain" description="DUF4440" evidence="3">
    <location>
        <begin position="31"/>
        <end position="139"/>
    </location>
</feature>
<dbReference type="EMBL" id="JACHLR010000015">
    <property type="protein sequence ID" value="MBB4859891.1"/>
    <property type="molecule type" value="Genomic_DNA"/>
</dbReference>
<feature type="compositionally biased region" description="Pro residues" evidence="1">
    <location>
        <begin position="185"/>
        <end position="198"/>
    </location>
</feature>